<dbReference type="FunFam" id="3.10.120.10:FF:000007">
    <property type="entry name" value="Sulfite oxidase, mitochondrial"/>
    <property type="match status" value="1"/>
</dbReference>
<evidence type="ECO:0000259" key="14">
    <source>
        <dbReference type="PROSITE" id="PS51384"/>
    </source>
</evidence>
<keyword evidence="8" id="KW-0560">Oxidoreductase</keyword>
<evidence type="ECO:0000256" key="2">
    <source>
        <dbReference type="ARBA" id="ARBA00004572"/>
    </source>
</evidence>
<dbReference type="SMART" id="SM01117">
    <property type="entry name" value="Cyt-b5"/>
    <property type="match status" value="1"/>
</dbReference>
<dbReference type="InterPro" id="IPR017938">
    <property type="entry name" value="Riboflavin_synthase-like_b-brl"/>
</dbReference>
<comment type="similarity">
    <text evidence="3">Belongs to the flavoprotein pyridine nucleotide cytochrome reductase family.</text>
</comment>
<dbReference type="PRINTS" id="PR00371">
    <property type="entry name" value="FPNCR"/>
</dbReference>
<evidence type="ECO:0000256" key="7">
    <source>
        <dbReference type="ARBA" id="ARBA00022827"/>
    </source>
</evidence>
<evidence type="ECO:0008006" key="17">
    <source>
        <dbReference type="Google" id="ProtNLM"/>
    </source>
</evidence>
<dbReference type="InterPro" id="IPR036400">
    <property type="entry name" value="Cyt_B5-like_heme/steroid_sf"/>
</dbReference>
<keyword evidence="4" id="KW-0349">Heme</keyword>
<feature type="binding site" evidence="12">
    <location>
        <position position="191"/>
    </location>
    <ligand>
        <name>FAD</name>
        <dbReference type="ChEBI" id="CHEBI:57692"/>
    </ligand>
</feature>
<evidence type="ECO:0000256" key="12">
    <source>
        <dbReference type="PIRSR" id="PIRSR601834-1"/>
    </source>
</evidence>
<dbReference type="VEuPathDB" id="FungiDB:FOC1_g10015132"/>
<dbReference type="InterPro" id="IPR001433">
    <property type="entry name" value="OxRdtase_FAD/NAD-bd"/>
</dbReference>
<dbReference type="GO" id="GO:0046872">
    <property type="term" value="F:metal ion binding"/>
    <property type="evidence" value="ECO:0007669"/>
    <property type="project" value="UniProtKB-KW"/>
</dbReference>
<evidence type="ECO:0000313" key="15">
    <source>
        <dbReference type="EMBL" id="SCO86429.1"/>
    </source>
</evidence>
<feature type="domain" description="Cytochrome b5 heme-binding" evidence="13">
    <location>
        <begin position="18"/>
        <end position="94"/>
    </location>
</feature>
<dbReference type="InterPro" id="IPR001709">
    <property type="entry name" value="Flavoprot_Pyr_Nucl_cyt_Rdtase"/>
</dbReference>
<dbReference type="Gene3D" id="2.40.30.10">
    <property type="entry name" value="Translation factors"/>
    <property type="match status" value="1"/>
</dbReference>
<dbReference type="VEuPathDB" id="FungiDB:HZS61_015019"/>
<dbReference type="GO" id="GO:0005783">
    <property type="term" value="C:endoplasmic reticulum"/>
    <property type="evidence" value="ECO:0007669"/>
    <property type="project" value="TreeGrafter"/>
</dbReference>
<dbReference type="CDD" id="cd06183">
    <property type="entry name" value="cyt_b5_reduct_like"/>
    <property type="match status" value="1"/>
</dbReference>
<keyword evidence="7 12" id="KW-0274">FAD</keyword>
<feature type="binding site" evidence="12">
    <location>
        <position position="203"/>
    </location>
    <ligand>
        <name>FAD</name>
        <dbReference type="ChEBI" id="CHEBI:57692"/>
    </ligand>
</feature>
<dbReference type="GO" id="GO:0005741">
    <property type="term" value="C:mitochondrial outer membrane"/>
    <property type="evidence" value="ECO:0007669"/>
    <property type="project" value="UniProtKB-SubCell"/>
</dbReference>
<proteinExistence type="inferred from homology"/>
<dbReference type="PANTHER" id="PTHR19370">
    <property type="entry name" value="NADH-CYTOCHROME B5 REDUCTASE"/>
    <property type="match status" value="1"/>
</dbReference>
<evidence type="ECO:0000313" key="16">
    <source>
        <dbReference type="Proteomes" id="UP000219369"/>
    </source>
</evidence>
<dbReference type="PROSITE" id="PS51384">
    <property type="entry name" value="FAD_FR"/>
    <property type="match status" value="1"/>
</dbReference>
<feature type="binding site" evidence="12">
    <location>
        <position position="256"/>
    </location>
    <ligand>
        <name>FAD</name>
        <dbReference type="ChEBI" id="CHEBI:57692"/>
    </ligand>
</feature>
<dbReference type="Gene3D" id="3.40.50.80">
    <property type="entry name" value="Nucleotide-binding domain of ferredoxin-NADP reductase (FNR) module"/>
    <property type="match status" value="1"/>
</dbReference>
<dbReference type="InterPro" id="IPR001199">
    <property type="entry name" value="Cyt_B5-like_heme/steroid-bd"/>
</dbReference>
<feature type="binding site" evidence="12">
    <location>
        <position position="172"/>
    </location>
    <ligand>
        <name>FAD</name>
        <dbReference type="ChEBI" id="CHEBI:57692"/>
    </ligand>
</feature>
<dbReference type="Gene3D" id="3.10.120.10">
    <property type="entry name" value="Cytochrome b5-like heme/steroid binding domain"/>
    <property type="match status" value="1"/>
</dbReference>
<keyword evidence="11" id="KW-0472">Membrane</keyword>
<keyword evidence="5 12" id="KW-0285">Flavoprotein</keyword>
<protein>
    <recommendedName>
        <fullName evidence="17">Cytochrome-b5 reductase</fullName>
    </recommendedName>
</protein>
<evidence type="ECO:0000256" key="10">
    <source>
        <dbReference type="ARBA" id="ARBA00023027"/>
    </source>
</evidence>
<comment type="cofactor">
    <cofactor evidence="1 12">
        <name>FAD</name>
        <dbReference type="ChEBI" id="CHEBI:57692"/>
    </cofactor>
</comment>
<accession>A0A2H3TWW4</accession>
<gene>
    <name evidence="15" type="ORF">FRV6_10556</name>
</gene>
<comment type="subcellular location">
    <subcellularLocation>
        <location evidence="2">Mitochondrion outer membrane</location>
        <topology evidence="2">Single-pass membrane protein</topology>
    </subcellularLocation>
</comment>
<dbReference type="VEuPathDB" id="FungiDB:FOC4_g10003483"/>
<reference evidence="16" key="1">
    <citation type="submission" date="2016-09" db="EMBL/GenBank/DDBJ databases">
        <authorList>
            <person name="Guldener U."/>
        </authorList>
    </citation>
    <scope>NUCLEOTIDE SEQUENCE [LARGE SCALE GENOMIC DNA]</scope>
    <source>
        <strain evidence="16">V64-1</strain>
    </source>
</reference>
<evidence type="ECO:0000259" key="13">
    <source>
        <dbReference type="PROSITE" id="PS50255"/>
    </source>
</evidence>
<dbReference type="Pfam" id="PF00970">
    <property type="entry name" value="FAD_binding_6"/>
    <property type="match status" value="1"/>
</dbReference>
<evidence type="ECO:0000256" key="8">
    <source>
        <dbReference type="ARBA" id="ARBA00023002"/>
    </source>
</evidence>
<dbReference type="PANTHER" id="PTHR19370:SF211">
    <property type="entry name" value="NITRATE REDUCTASE [NADPH]"/>
    <property type="match status" value="1"/>
</dbReference>
<keyword evidence="10" id="KW-0520">NAD</keyword>
<evidence type="ECO:0000256" key="9">
    <source>
        <dbReference type="ARBA" id="ARBA00023004"/>
    </source>
</evidence>
<evidence type="ECO:0000256" key="1">
    <source>
        <dbReference type="ARBA" id="ARBA00001974"/>
    </source>
</evidence>
<evidence type="ECO:0000256" key="3">
    <source>
        <dbReference type="ARBA" id="ARBA00006105"/>
    </source>
</evidence>
<dbReference type="PROSITE" id="PS50255">
    <property type="entry name" value="CYTOCHROME_B5_2"/>
    <property type="match status" value="1"/>
</dbReference>
<dbReference type="InterPro" id="IPR017927">
    <property type="entry name" value="FAD-bd_FR_type"/>
</dbReference>
<dbReference type="SUPFAM" id="SSF63380">
    <property type="entry name" value="Riboflavin synthase domain-like"/>
    <property type="match status" value="1"/>
</dbReference>
<sequence>MGDVNSAVDQDGEISPSDRRLTIDELENHRSLDTGVWIAIAGNVYDVSTFLPQHPGGDAILLDAAGTDVTEDFFDLHSDEAEKLLPAYHIGKLSSSIESPTMPPPKPQEACTPFLQRDSWKKVVLYEKHRLSHDTRLFTLRWHDDSQEFDLPVGKHILLRLKSPISGEQVVRAYTPIAARCESGEVDLVVKIYHDTDTRKGGKMTTTIDLAPIGSLLELKGPVGKFEYSGQGNCDISGRKCHAKRFIMISAGSGITPMIQILRAIAEDANDTTECLLLNGNRCEEDILCKDQLDIFERGEMSQFRVIHTLSSPSDGWAGRRGRIGQELLEAEVGPPTAGGHRDGTSLWTTSDGSDYQGCAVKEWVEGRRYCSILRCFGRPVSHLWGASDLEHVIGAYK</sequence>
<keyword evidence="9" id="KW-0408">Iron</keyword>
<dbReference type="SUPFAM" id="SSF55856">
    <property type="entry name" value="Cytochrome b5-like heme/steroid binding domain"/>
    <property type="match status" value="1"/>
</dbReference>
<dbReference type="GO" id="GO:0016491">
    <property type="term" value="F:oxidoreductase activity"/>
    <property type="evidence" value="ECO:0007669"/>
    <property type="project" value="UniProtKB-KW"/>
</dbReference>
<dbReference type="Proteomes" id="UP000219369">
    <property type="component" value="Unassembled WGS sequence"/>
</dbReference>
<evidence type="ECO:0000256" key="5">
    <source>
        <dbReference type="ARBA" id="ARBA00022630"/>
    </source>
</evidence>
<dbReference type="InterPro" id="IPR001834">
    <property type="entry name" value="CBR-like"/>
</dbReference>
<evidence type="ECO:0000256" key="11">
    <source>
        <dbReference type="ARBA" id="ARBA00023136"/>
    </source>
</evidence>
<dbReference type="PRINTS" id="PR00363">
    <property type="entry name" value="CYTOCHROMEB5"/>
</dbReference>
<feature type="binding site" evidence="12">
    <location>
        <position position="174"/>
    </location>
    <ligand>
        <name>FAD</name>
        <dbReference type="ChEBI" id="CHEBI:57692"/>
    </ligand>
</feature>
<organism evidence="15 16">
    <name type="scientific">Fusarium oxysporum</name>
    <name type="common">Fusarium vascular wilt</name>
    <dbReference type="NCBI Taxonomy" id="5507"/>
    <lineage>
        <taxon>Eukaryota</taxon>
        <taxon>Fungi</taxon>
        <taxon>Dikarya</taxon>
        <taxon>Ascomycota</taxon>
        <taxon>Pezizomycotina</taxon>
        <taxon>Sordariomycetes</taxon>
        <taxon>Hypocreomycetidae</taxon>
        <taxon>Hypocreales</taxon>
        <taxon>Nectriaceae</taxon>
        <taxon>Fusarium</taxon>
        <taxon>Fusarium oxysporum species complex</taxon>
    </lineage>
</organism>
<evidence type="ECO:0000256" key="4">
    <source>
        <dbReference type="ARBA" id="ARBA00022617"/>
    </source>
</evidence>
<name>A0A2H3TWW4_FUSOX</name>
<dbReference type="OrthoDB" id="432685at2759"/>
<keyword evidence="6" id="KW-0479">Metal-binding</keyword>
<dbReference type="InterPro" id="IPR008333">
    <property type="entry name" value="Cbr1-like_FAD-bd_dom"/>
</dbReference>
<feature type="binding site" evidence="12">
    <location>
        <position position="189"/>
    </location>
    <ligand>
        <name>FAD</name>
        <dbReference type="ChEBI" id="CHEBI:57692"/>
    </ligand>
</feature>
<feature type="domain" description="FAD-binding FR-type" evidence="14">
    <location>
        <begin position="118"/>
        <end position="229"/>
    </location>
</feature>
<evidence type="ECO:0000256" key="6">
    <source>
        <dbReference type="ARBA" id="ARBA00022723"/>
    </source>
</evidence>
<dbReference type="InterPro" id="IPR039261">
    <property type="entry name" value="FNR_nucleotide-bd"/>
</dbReference>
<dbReference type="Pfam" id="PF00173">
    <property type="entry name" value="Cyt-b5"/>
    <property type="match status" value="1"/>
</dbReference>
<dbReference type="VEuPathDB" id="FungiDB:FOZG_09229"/>
<feature type="binding site" evidence="12">
    <location>
        <position position="204"/>
    </location>
    <ligand>
        <name>FAD</name>
        <dbReference type="ChEBI" id="CHEBI:57692"/>
    </ligand>
</feature>
<dbReference type="SUPFAM" id="SSF52343">
    <property type="entry name" value="Ferredoxin reductase-like, C-terminal NADP-linked domain"/>
    <property type="match status" value="1"/>
</dbReference>
<dbReference type="Pfam" id="PF00175">
    <property type="entry name" value="NAD_binding_1"/>
    <property type="match status" value="1"/>
</dbReference>
<dbReference type="AlphaFoldDB" id="A0A2H3TWW4"/>
<dbReference type="EMBL" id="FMJY01000006">
    <property type="protein sequence ID" value="SCO86429.1"/>
    <property type="molecule type" value="Genomic_DNA"/>
</dbReference>
<dbReference type="PRINTS" id="PR00406">
    <property type="entry name" value="CYTB5RDTASE"/>
</dbReference>